<dbReference type="EMBL" id="JARNBH010000012">
    <property type="protein sequence ID" value="MEC0273895.1"/>
    <property type="molecule type" value="Genomic_DNA"/>
</dbReference>
<feature type="region of interest" description="Disordered" evidence="1">
    <location>
        <begin position="61"/>
        <end position="85"/>
    </location>
</feature>
<name>A0AAW9NFR5_9BACI</name>
<accession>A0AAW9NFR5</accession>
<gene>
    <name evidence="2" type="ORF">P4706_12630</name>
</gene>
<dbReference type="InterPro" id="IPR047675">
    <property type="entry name" value="Putative_zinc-bd"/>
</dbReference>
<sequence length="210" mass="23861">MANNKRSKLPKELRELIAQTEGETNEEAVKILKSKLKKEPSICGAKQGNGSICVRSPHIKEDGSTNGRCKNHGGNSTGQKTEEGRRNSMKNLNSKAALIHGVYSQSFKDSLTKEEVDLYNHLVDYFTENYEADPFNIVLVDRYAFNMIKTARLDSSDFLRDSQQYNDPEMKLVRFIESLGLNRKFKESKENKDNASVLTLAELFMDDEDK</sequence>
<dbReference type="RefSeq" id="WP_367406969.1">
    <property type="nucleotide sequence ID" value="NZ_JARNBH010000012.1"/>
</dbReference>
<dbReference type="NCBIfam" id="NF041373">
    <property type="entry name" value="HGG_STG"/>
    <property type="match status" value="1"/>
</dbReference>
<dbReference type="Proteomes" id="UP001307168">
    <property type="component" value="Unassembled WGS sequence"/>
</dbReference>
<comment type="caution">
    <text evidence="2">The sequence shown here is derived from an EMBL/GenBank/DDBJ whole genome shotgun (WGS) entry which is preliminary data.</text>
</comment>
<evidence type="ECO:0000313" key="3">
    <source>
        <dbReference type="Proteomes" id="UP001307168"/>
    </source>
</evidence>
<proteinExistence type="predicted"/>
<feature type="compositionally biased region" description="Polar residues" evidence="1">
    <location>
        <begin position="64"/>
        <end position="79"/>
    </location>
</feature>
<protein>
    <submittedName>
        <fullName evidence="2">HGGxSTG domain-containing protein</fullName>
    </submittedName>
</protein>
<reference evidence="2 3" key="1">
    <citation type="submission" date="2023-03" db="EMBL/GenBank/DDBJ databases">
        <title>Bacillus Genome Sequencing.</title>
        <authorList>
            <person name="Dunlap C."/>
        </authorList>
    </citation>
    <scope>NUCLEOTIDE SEQUENCE [LARGE SCALE GENOMIC DNA]</scope>
    <source>
        <strain evidence="2 3">B-41290</strain>
    </source>
</reference>
<keyword evidence="3" id="KW-1185">Reference proteome</keyword>
<evidence type="ECO:0000256" key="1">
    <source>
        <dbReference type="SAM" id="MobiDB-lite"/>
    </source>
</evidence>
<dbReference type="AlphaFoldDB" id="A0AAW9NFR5"/>
<organism evidence="2 3">
    <name type="scientific">Peribacillus castrilensis</name>
    <dbReference type="NCBI Taxonomy" id="2897690"/>
    <lineage>
        <taxon>Bacteria</taxon>
        <taxon>Bacillati</taxon>
        <taxon>Bacillota</taxon>
        <taxon>Bacilli</taxon>
        <taxon>Bacillales</taxon>
        <taxon>Bacillaceae</taxon>
        <taxon>Peribacillus</taxon>
    </lineage>
</organism>
<evidence type="ECO:0000313" key="2">
    <source>
        <dbReference type="EMBL" id="MEC0273895.1"/>
    </source>
</evidence>